<sequence>MIPETSIISLFVGMIAGMTFYLDSWRTSTDVKDISESQRYRGLIIVIGGGTISPIIDKFLLATEKYDFFKGYLFGVVIGWLGLFISVTALYIIWKNTKDLDPHSSYHRFGQISYSFIEVVSGGINVAPLQQQIQLEKQLAENKLLETKQRLKQENPKAYVAFEEKLLQGQSDALKAQRENLESLKIAIDRSDSEPEKDAELLIQDKNQLIQTLQNELELARGRQDSKRAQKAIDEYTIQLRRQEDEIRELHKLIEDFRNQNISQSDFSKKVTFKRINQYEFGGLFIGELAVNGRLIRIYQGEITNLVTDIIVSSDDNYLSMGGGVSYRLRSVGGGDIYSEAQKLIPLSLGDVAVTNAGKLPAQKIFHGVVIDLNTGERLSKPVIQKVIHTCIEKANHGNYRSIAFPLLGTGTGRFPAIEALQIMLSQIIQDLSSNSNSNSLSEVIVAIYGRVAEVIDVEAVIKEVQGN</sequence>
<organism evidence="4 5">
    <name type="scientific">Pseudanabaena yagii GIHE-NHR1</name>
    <dbReference type="NCBI Taxonomy" id="2722753"/>
    <lineage>
        <taxon>Bacteria</taxon>
        <taxon>Bacillati</taxon>
        <taxon>Cyanobacteriota</taxon>
        <taxon>Cyanophyceae</taxon>
        <taxon>Pseudanabaenales</taxon>
        <taxon>Pseudanabaenaceae</taxon>
        <taxon>Pseudanabaena</taxon>
        <taxon>Pseudanabaena yagii</taxon>
    </lineage>
</organism>
<gene>
    <name evidence="4" type="ORF">HC246_00475</name>
</gene>
<evidence type="ECO:0000313" key="5">
    <source>
        <dbReference type="Proteomes" id="UP000738376"/>
    </source>
</evidence>
<dbReference type="EMBL" id="JAAVJL010000001">
    <property type="protein sequence ID" value="NMF56538.1"/>
    <property type="molecule type" value="Genomic_DNA"/>
</dbReference>
<keyword evidence="5" id="KW-1185">Reference proteome</keyword>
<dbReference type="InterPro" id="IPR043472">
    <property type="entry name" value="Macro_dom-like"/>
</dbReference>
<comment type="caution">
    <text evidence="4">The sequence shown here is derived from an EMBL/GenBank/DDBJ whole genome shotgun (WGS) entry which is preliminary data.</text>
</comment>
<feature type="transmembrane region" description="Helical" evidence="2">
    <location>
        <begin position="6"/>
        <end position="22"/>
    </location>
</feature>
<reference evidence="4 5" key="1">
    <citation type="submission" date="2020-03" db="EMBL/GenBank/DDBJ databases">
        <title>Draft Genome Sequence of 2-Methylisoborneol Producing Pseudanabaena yagii Strain GIHE-NHR1 Isolated from North Han River in South Korea.</title>
        <authorList>
            <person name="Jeong J."/>
        </authorList>
    </citation>
    <scope>NUCLEOTIDE SEQUENCE [LARGE SCALE GENOMIC DNA]</scope>
    <source>
        <strain evidence="4 5">GIHE-NHR1</strain>
    </source>
</reference>
<keyword evidence="2" id="KW-1133">Transmembrane helix</keyword>
<evidence type="ECO:0000259" key="3">
    <source>
        <dbReference type="PROSITE" id="PS51154"/>
    </source>
</evidence>
<proteinExistence type="predicted"/>
<feature type="transmembrane region" description="Helical" evidence="2">
    <location>
        <begin position="72"/>
        <end position="94"/>
    </location>
</feature>
<evidence type="ECO:0000313" key="4">
    <source>
        <dbReference type="EMBL" id="NMF56538.1"/>
    </source>
</evidence>
<dbReference type="RefSeq" id="WP_169361674.1">
    <property type="nucleotide sequence ID" value="NZ_JAAVJL010000001.1"/>
</dbReference>
<evidence type="ECO:0000256" key="1">
    <source>
        <dbReference type="SAM" id="Coils"/>
    </source>
</evidence>
<dbReference type="PROSITE" id="PS51154">
    <property type="entry name" value="MACRO"/>
    <property type="match status" value="1"/>
</dbReference>
<dbReference type="Pfam" id="PF01661">
    <property type="entry name" value="Macro"/>
    <property type="match status" value="1"/>
</dbReference>
<dbReference type="SUPFAM" id="SSF52949">
    <property type="entry name" value="Macro domain-like"/>
    <property type="match status" value="1"/>
</dbReference>
<name>A0ABX1LKE0_9CYAN</name>
<feature type="coiled-coil region" evidence="1">
    <location>
        <begin position="130"/>
        <end position="260"/>
    </location>
</feature>
<dbReference type="PANTHER" id="PTHR11106:SF111">
    <property type="entry name" value="MACRO DOMAIN-CONTAINING PROTEIN"/>
    <property type="match status" value="1"/>
</dbReference>
<dbReference type="Proteomes" id="UP000738376">
    <property type="component" value="Unassembled WGS sequence"/>
</dbReference>
<keyword evidence="1" id="KW-0175">Coiled coil</keyword>
<dbReference type="SMART" id="SM00506">
    <property type="entry name" value="A1pp"/>
    <property type="match status" value="1"/>
</dbReference>
<keyword evidence="2" id="KW-0812">Transmembrane</keyword>
<protein>
    <recommendedName>
        <fullName evidence="3">Macro domain-containing protein</fullName>
    </recommendedName>
</protein>
<keyword evidence="2" id="KW-0472">Membrane</keyword>
<feature type="domain" description="Macro" evidence="3">
    <location>
        <begin position="283"/>
        <end position="465"/>
    </location>
</feature>
<accession>A0ABX1LKE0</accession>
<dbReference type="Gene3D" id="3.40.220.10">
    <property type="entry name" value="Leucine Aminopeptidase, subunit E, domain 1"/>
    <property type="match status" value="1"/>
</dbReference>
<dbReference type="PANTHER" id="PTHR11106">
    <property type="entry name" value="GANGLIOSIDE INDUCED DIFFERENTIATION ASSOCIATED PROTEIN 2-RELATED"/>
    <property type="match status" value="1"/>
</dbReference>
<feature type="transmembrane region" description="Helical" evidence="2">
    <location>
        <begin position="42"/>
        <end position="60"/>
    </location>
</feature>
<evidence type="ECO:0000256" key="2">
    <source>
        <dbReference type="SAM" id="Phobius"/>
    </source>
</evidence>
<dbReference type="InterPro" id="IPR002589">
    <property type="entry name" value="Macro_dom"/>
</dbReference>